<organism evidence="2 3">
    <name type="scientific">Collybiopsis luxurians FD-317 M1</name>
    <dbReference type="NCBI Taxonomy" id="944289"/>
    <lineage>
        <taxon>Eukaryota</taxon>
        <taxon>Fungi</taxon>
        <taxon>Dikarya</taxon>
        <taxon>Basidiomycota</taxon>
        <taxon>Agaricomycotina</taxon>
        <taxon>Agaricomycetes</taxon>
        <taxon>Agaricomycetidae</taxon>
        <taxon>Agaricales</taxon>
        <taxon>Marasmiineae</taxon>
        <taxon>Omphalotaceae</taxon>
        <taxon>Collybiopsis</taxon>
        <taxon>Collybiopsis luxurians</taxon>
    </lineage>
</organism>
<dbReference type="OrthoDB" id="3068171at2759"/>
<dbReference type="AlphaFoldDB" id="A0A0D0C1X6"/>
<accession>A0A0D0C1X6</accession>
<proteinExistence type="predicted"/>
<protein>
    <submittedName>
        <fullName evidence="2">Uncharacterized protein</fullName>
    </submittedName>
</protein>
<feature type="region of interest" description="Disordered" evidence="1">
    <location>
        <begin position="405"/>
        <end position="433"/>
    </location>
</feature>
<dbReference type="Proteomes" id="UP000053593">
    <property type="component" value="Unassembled WGS sequence"/>
</dbReference>
<feature type="compositionally biased region" description="Polar residues" evidence="1">
    <location>
        <begin position="474"/>
        <end position="486"/>
    </location>
</feature>
<evidence type="ECO:0000313" key="2">
    <source>
        <dbReference type="EMBL" id="KIK62081.1"/>
    </source>
</evidence>
<dbReference type="HOGENOM" id="CLU_030049_0_0_1"/>
<dbReference type="Gene3D" id="1.50.10.20">
    <property type="match status" value="1"/>
</dbReference>
<feature type="region of interest" description="Disordered" evidence="1">
    <location>
        <begin position="534"/>
        <end position="554"/>
    </location>
</feature>
<evidence type="ECO:0000256" key="1">
    <source>
        <dbReference type="SAM" id="MobiDB-lite"/>
    </source>
</evidence>
<keyword evidence="3" id="KW-1185">Reference proteome</keyword>
<feature type="compositionally biased region" description="Low complexity" evidence="1">
    <location>
        <begin position="409"/>
        <end position="430"/>
    </location>
</feature>
<gene>
    <name evidence="2" type="ORF">GYMLUDRAFT_58606</name>
</gene>
<feature type="region of interest" description="Disordered" evidence="1">
    <location>
        <begin position="465"/>
        <end position="486"/>
    </location>
</feature>
<evidence type="ECO:0000313" key="3">
    <source>
        <dbReference type="Proteomes" id="UP000053593"/>
    </source>
</evidence>
<sequence>MTIGNDGLLPAIPCSHCMAIAHGHYGCRFLMSLLNITLALDNPGEFSMPRAFIYELALFDFLTNQTQYRDTVQSYLASLAKDNPDFEGPYILGCKHSLDTALDSLYHQYAENSWAFGSSWTLTEDDEENGRFPVSIDPSSVYLSNLSGYRFPSWGNLSGKHEQLLFWRRVEWYLDQYTCNRVDNNSCPIEFECLILIHAFSSFFVLSALFAEASSNQTYMHAANLTLPFFENLLVTGSEEVKGGIGANNCSSGGNNVPYNVGIMIEGLAIMNSLDMLQFHDVDILYRLIRAATENDDTTSCQPDDSQGVINSTASLSAYGSSTGGGDSHLVRGMVAVYRRSNDSMVWNYARAYLAVQYNAAVDQGTVNGSIYGPWIGPPSPQYNSSGPNQTTALSILVNAIGIGNDTASSPSTPTKPPSHSTSHHNSVSSLNVTRQTTRLFPLKASLRSVTETWSVPSAPNFSALSREKRRHNQPVSDASDSADTGNSIANMVFASNNSRASVLRDNRVTEFDSHERRNRRDLTTEELFQILNQRVQPGPHLDNELPPDYSNLE</sequence>
<name>A0A0D0C1X6_9AGAR</name>
<reference evidence="2 3" key="1">
    <citation type="submission" date="2014-04" db="EMBL/GenBank/DDBJ databases">
        <title>Evolutionary Origins and Diversification of the Mycorrhizal Mutualists.</title>
        <authorList>
            <consortium name="DOE Joint Genome Institute"/>
            <consortium name="Mycorrhizal Genomics Consortium"/>
            <person name="Kohler A."/>
            <person name="Kuo A."/>
            <person name="Nagy L.G."/>
            <person name="Floudas D."/>
            <person name="Copeland A."/>
            <person name="Barry K.W."/>
            <person name="Cichocki N."/>
            <person name="Veneault-Fourrey C."/>
            <person name="LaButti K."/>
            <person name="Lindquist E.A."/>
            <person name="Lipzen A."/>
            <person name="Lundell T."/>
            <person name="Morin E."/>
            <person name="Murat C."/>
            <person name="Riley R."/>
            <person name="Ohm R."/>
            <person name="Sun H."/>
            <person name="Tunlid A."/>
            <person name="Henrissat B."/>
            <person name="Grigoriev I.V."/>
            <person name="Hibbett D.S."/>
            <person name="Martin F."/>
        </authorList>
    </citation>
    <scope>NUCLEOTIDE SEQUENCE [LARGE SCALE GENOMIC DNA]</scope>
    <source>
        <strain evidence="2 3">FD-317 M1</strain>
    </source>
</reference>
<dbReference type="EMBL" id="KN834769">
    <property type="protein sequence ID" value="KIK62081.1"/>
    <property type="molecule type" value="Genomic_DNA"/>
</dbReference>